<reference evidence="1" key="1">
    <citation type="submission" date="2021-02" db="EMBL/GenBank/DDBJ databases">
        <authorList>
            <consortium name="DOE Joint Genome Institute"/>
            <person name="Ahrendt S."/>
            <person name="Looney B.P."/>
            <person name="Miyauchi S."/>
            <person name="Morin E."/>
            <person name="Drula E."/>
            <person name="Courty P.E."/>
            <person name="Chicoki N."/>
            <person name="Fauchery L."/>
            <person name="Kohler A."/>
            <person name="Kuo A."/>
            <person name="Labutti K."/>
            <person name="Pangilinan J."/>
            <person name="Lipzen A."/>
            <person name="Riley R."/>
            <person name="Andreopoulos W."/>
            <person name="He G."/>
            <person name="Johnson J."/>
            <person name="Barry K.W."/>
            <person name="Grigoriev I.V."/>
            <person name="Nagy L."/>
            <person name="Hibbett D."/>
            <person name="Henrissat B."/>
            <person name="Matheny P.B."/>
            <person name="Labbe J."/>
            <person name="Martin F."/>
        </authorList>
    </citation>
    <scope>NUCLEOTIDE SEQUENCE</scope>
    <source>
        <strain evidence="1">EC-137</strain>
    </source>
</reference>
<comment type="caution">
    <text evidence="1">The sequence shown here is derived from an EMBL/GenBank/DDBJ whole genome shotgun (WGS) entry which is preliminary data.</text>
</comment>
<dbReference type="Proteomes" id="UP000814128">
    <property type="component" value="Unassembled WGS sequence"/>
</dbReference>
<evidence type="ECO:0000313" key="2">
    <source>
        <dbReference type="Proteomes" id="UP000814128"/>
    </source>
</evidence>
<reference evidence="1" key="2">
    <citation type="journal article" date="2022" name="New Phytol.">
        <title>Evolutionary transition to the ectomycorrhizal habit in the genomes of a hyperdiverse lineage of mushroom-forming fungi.</title>
        <authorList>
            <person name="Looney B."/>
            <person name="Miyauchi S."/>
            <person name="Morin E."/>
            <person name="Drula E."/>
            <person name="Courty P.E."/>
            <person name="Kohler A."/>
            <person name="Kuo A."/>
            <person name="LaButti K."/>
            <person name="Pangilinan J."/>
            <person name="Lipzen A."/>
            <person name="Riley R."/>
            <person name="Andreopoulos W."/>
            <person name="He G."/>
            <person name="Johnson J."/>
            <person name="Nolan M."/>
            <person name="Tritt A."/>
            <person name="Barry K.W."/>
            <person name="Grigoriev I.V."/>
            <person name="Nagy L.G."/>
            <person name="Hibbett D."/>
            <person name="Henrissat B."/>
            <person name="Matheny P.B."/>
            <person name="Labbe J."/>
            <person name="Martin F.M."/>
        </authorList>
    </citation>
    <scope>NUCLEOTIDE SEQUENCE</scope>
    <source>
        <strain evidence="1">EC-137</strain>
    </source>
</reference>
<keyword evidence="2" id="KW-1185">Reference proteome</keyword>
<accession>A0ACB8QW31</accession>
<dbReference type="EMBL" id="MU273476">
    <property type="protein sequence ID" value="KAI0036029.1"/>
    <property type="molecule type" value="Genomic_DNA"/>
</dbReference>
<proteinExistence type="predicted"/>
<name>A0ACB8QW31_9AGAM</name>
<gene>
    <name evidence="1" type="ORF">K488DRAFT_82469</name>
</gene>
<sequence>MLAFPTPRPPAQARRVAAANKASPPPPYVHDLSVDSAHRAESNISPSSINHWDDHSREELAGLLSRADGLIRQRERELSFTSEYSRGLHNSSRALKQTHQALLARLPIGSSPFPTPMNSPQPPVHTPHYYSNSLPRQHESSQPARSNTTPSNSRRTRRISVSPTELACLSDQNAELLQKLQDLEEESSLADKAGKRRLGKLEKEISLLHQELEEARAWSNTLEERNAVLQRSSAKAAVREHQREGHGNGAGEEDQSTICVDFAPSGTVVLPANFQRRVTSNSGTVCPSTPPSALEEPLAEDSGPYEEQMKTFSASSHAPSPKSEDNAREHALVSQLLLKVRELEDANAQISQNQHDTASKLHAAQLEIEMIRRLYEYLNDSADIDLQADEEDAPSGPDPALENLENFTFPPADSNTIRFRSLRRTIDGDVRRQAFENGIRGDMQSTTHAARVPKRKTVVGLFDSSGHASQSGSSTAFTPLKEIHPAKSQDEGRLSPPLSLLSLEDGGGMRAGTRHPTLGSELGSEFGDVFTGTTGAGHFHTASLYGLESLSAAPSIPASPSGSVILNAADRSCGPSAVLPFPSRLPDEPATPQNQALGGGDVRMRRLSATVRARTHRWVDRRLQDSFQSLRLPPEAPETPASMLPADTSFASTVAVPPHPALRAIDKVFNAVDTAVERIALLTRLEGPSTHTLAGSTSTATVVPVERPLSTRRKLTATVLELWLWIQFTIIVLVFVYAMAKRGPKSILKDADRKRGKAL</sequence>
<protein>
    <submittedName>
        <fullName evidence="1">Uncharacterized protein</fullName>
    </submittedName>
</protein>
<evidence type="ECO:0000313" key="1">
    <source>
        <dbReference type="EMBL" id="KAI0036029.1"/>
    </source>
</evidence>
<organism evidence="1 2">
    <name type="scientific">Vararia minispora EC-137</name>
    <dbReference type="NCBI Taxonomy" id="1314806"/>
    <lineage>
        <taxon>Eukaryota</taxon>
        <taxon>Fungi</taxon>
        <taxon>Dikarya</taxon>
        <taxon>Basidiomycota</taxon>
        <taxon>Agaricomycotina</taxon>
        <taxon>Agaricomycetes</taxon>
        <taxon>Russulales</taxon>
        <taxon>Lachnocladiaceae</taxon>
        <taxon>Vararia</taxon>
    </lineage>
</organism>